<reference evidence="1 2" key="1">
    <citation type="submission" date="2020-09" db="EMBL/GenBank/DDBJ databases">
        <title>De no assembly of potato wild relative species, Solanum commersonii.</title>
        <authorList>
            <person name="Cho K."/>
        </authorList>
    </citation>
    <scope>NUCLEOTIDE SEQUENCE [LARGE SCALE GENOMIC DNA]</scope>
    <source>
        <strain evidence="1">LZ3.2</strain>
        <tissue evidence="1">Leaf</tissue>
    </source>
</reference>
<accession>A0A9J5XDU7</accession>
<protein>
    <submittedName>
        <fullName evidence="1">Uncharacterized protein</fullName>
    </submittedName>
</protein>
<sequence length="102" mass="11426">MNAHNKTQFTYARITCVLKDSNCDTPLPKILILAILVTCASSSSTKVSKCPHELDTMLTLKKRNTMHVFTHRCALIFQLSFDLAYSRSRKGLSKACSEAECK</sequence>
<keyword evidence="2" id="KW-1185">Reference proteome</keyword>
<organism evidence="1 2">
    <name type="scientific">Solanum commersonii</name>
    <name type="common">Commerson's wild potato</name>
    <name type="synonym">Commerson's nightshade</name>
    <dbReference type="NCBI Taxonomy" id="4109"/>
    <lineage>
        <taxon>Eukaryota</taxon>
        <taxon>Viridiplantae</taxon>
        <taxon>Streptophyta</taxon>
        <taxon>Embryophyta</taxon>
        <taxon>Tracheophyta</taxon>
        <taxon>Spermatophyta</taxon>
        <taxon>Magnoliopsida</taxon>
        <taxon>eudicotyledons</taxon>
        <taxon>Gunneridae</taxon>
        <taxon>Pentapetalae</taxon>
        <taxon>asterids</taxon>
        <taxon>lamiids</taxon>
        <taxon>Solanales</taxon>
        <taxon>Solanaceae</taxon>
        <taxon>Solanoideae</taxon>
        <taxon>Solaneae</taxon>
        <taxon>Solanum</taxon>
    </lineage>
</organism>
<dbReference type="AlphaFoldDB" id="A0A9J5XDU7"/>
<feature type="non-terminal residue" evidence="1">
    <location>
        <position position="1"/>
    </location>
</feature>
<comment type="caution">
    <text evidence="1">The sequence shown here is derived from an EMBL/GenBank/DDBJ whole genome shotgun (WGS) entry which is preliminary data.</text>
</comment>
<dbReference type="Proteomes" id="UP000824120">
    <property type="component" value="Chromosome 9"/>
</dbReference>
<dbReference type="EMBL" id="JACXVP010000009">
    <property type="protein sequence ID" value="KAG5585783.1"/>
    <property type="molecule type" value="Genomic_DNA"/>
</dbReference>
<evidence type="ECO:0000313" key="2">
    <source>
        <dbReference type="Proteomes" id="UP000824120"/>
    </source>
</evidence>
<proteinExistence type="predicted"/>
<name>A0A9J5XDU7_SOLCO</name>
<gene>
    <name evidence="1" type="ORF">H5410_046217</name>
</gene>
<evidence type="ECO:0000313" key="1">
    <source>
        <dbReference type="EMBL" id="KAG5585783.1"/>
    </source>
</evidence>